<name>A0AAD5MDW6_PARTN</name>
<proteinExistence type="predicted"/>
<sequence>MFSKAKVRSTLLPNAIILAILSQLNVAVNYKPIICQMFVRPEEKVDIYVAKSEVTRGRRREVSPLQCGTQYSFARYSVLRSSLPKSTML</sequence>
<reference evidence="2" key="1">
    <citation type="submission" date="2021-06" db="EMBL/GenBank/DDBJ databases">
        <title>Parelaphostrongylus tenuis whole genome reference sequence.</title>
        <authorList>
            <person name="Garwood T.J."/>
            <person name="Larsen P.A."/>
            <person name="Fountain-Jones N.M."/>
            <person name="Garbe J.R."/>
            <person name="Macchietto M.G."/>
            <person name="Kania S.A."/>
            <person name="Gerhold R.W."/>
            <person name="Richards J.E."/>
            <person name="Wolf T.M."/>
        </authorList>
    </citation>
    <scope>NUCLEOTIDE SEQUENCE</scope>
    <source>
        <strain evidence="2">MNPRO001-30</strain>
        <tissue evidence="2">Meninges</tissue>
    </source>
</reference>
<gene>
    <name evidence="2" type="ORF">KIN20_014605</name>
</gene>
<accession>A0AAD5MDW6</accession>
<protein>
    <recommendedName>
        <fullName evidence="4">Secreted protein</fullName>
    </recommendedName>
</protein>
<keyword evidence="3" id="KW-1185">Reference proteome</keyword>
<evidence type="ECO:0000313" key="3">
    <source>
        <dbReference type="Proteomes" id="UP001196413"/>
    </source>
</evidence>
<dbReference type="AlphaFoldDB" id="A0AAD5MDW6"/>
<feature type="signal peptide" evidence="1">
    <location>
        <begin position="1"/>
        <end position="27"/>
    </location>
</feature>
<evidence type="ECO:0000313" key="2">
    <source>
        <dbReference type="EMBL" id="KAJ1356805.1"/>
    </source>
</evidence>
<comment type="caution">
    <text evidence="2">The sequence shown here is derived from an EMBL/GenBank/DDBJ whole genome shotgun (WGS) entry which is preliminary data.</text>
</comment>
<organism evidence="2 3">
    <name type="scientific">Parelaphostrongylus tenuis</name>
    <name type="common">Meningeal worm</name>
    <dbReference type="NCBI Taxonomy" id="148309"/>
    <lineage>
        <taxon>Eukaryota</taxon>
        <taxon>Metazoa</taxon>
        <taxon>Ecdysozoa</taxon>
        <taxon>Nematoda</taxon>
        <taxon>Chromadorea</taxon>
        <taxon>Rhabditida</taxon>
        <taxon>Rhabditina</taxon>
        <taxon>Rhabditomorpha</taxon>
        <taxon>Strongyloidea</taxon>
        <taxon>Metastrongylidae</taxon>
        <taxon>Parelaphostrongylus</taxon>
    </lineage>
</organism>
<evidence type="ECO:0000256" key="1">
    <source>
        <dbReference type="SAM" id="SignalP"/>
    </source>
</evidence>
<dbReference type="EMBL" id="JAHQIW010002913">
    <property type="protein sequence ID" value="KAJ1356805.1"/>
    <property type="molecule type" value="Genomic_DNA"/>
</dbReference>
<dbReference type="Proteomes" id="UP001196413">
    <property type="component" value="Unassembled WGS sequence"/>
</dbReference>
<evidence type="ECO:0008006" key="4">
    <source>
        <dbReference type="Google" id="ProtNLM"/>
    </source>
</evidence>
<feature type="chain" id="PRO_5042247831" description="Secreted protein" evidence="1">
    <location>
        <begin position="28"/>
        <end position="89"/>
    </location>
</feature>
<keyword evidence="1" id="KW-0732">Signal</keyword>